<feature type="compositionally biased region" description="Basic and acidic residues" evidence="2">
    <location>
        <begin position="86"/>
        <end position="97"/>
    </location>
</feature>
<dbReference type="GO" id="GO:0005768">
    <property type="term" value="C:endosome"/>
    <property type="evidence" value="ECO:0007669"/>
    <property type="project" value="UniProtKB-ARBA"/>
</dbReference>
<feature type="compositionally biased region" description="Low complexity" evidence="2">
    <location>
        <begin position="99"/>
        <end position="109"/>
    </location>
</feature>
<dbReference type="Proteomes" id="UP001152484">
    <property type="component" value="Unassembled WGS sequence"/>
</dbReference>
<feature type="region of interest" description="Disordered" evidence="2">
    <location>
        <begin position="45"/>
        <end position="109"/>
    </location>
</feature>
<gene>
    <name evidence="4" type="ORF">CEURO_LOCUS5312</name>
</gene>
<protein>
    <recommendedName>
        <fullName evidence="3">PX domain-containing protein</fullName>
    </recommendedName>
</protein>
<evidence type="ECO:0000259" key="3">
    <source>
        <dbReference type="PROSITE" id="PS50195"/>
    </source>
</evidence>
<dbReference type="InterPro" id="IPR044279">
    <property type="entry name" value="SNX2A/B"/>
</dbReference>
<reference evidence="4" key="1">
    <citation type="submission" date="2022-07" db="EMBL/GenBank/DDBJ databases">
        <authorList>
            <person name="Macas J."/>
            <person name="Novak P."/>
            <person name="Neumann P."/>
        </authorList>
    </citation>
    <scope>NUCLEOTIDE SEQUENCE</scope>
</reference>
<evidence type="ECO:0000313" key="4">
    <source>
        <dbReference type="EMBL" id="CAH9074792.1"/>
    </source>
</evidence>
<dbReference type="InterPro" id="IPR001683">
    <property type="entry name" value="PX_dom"/>
</dbReference>
<dbReference type="CDD" id="cd06865">
    <property type="entry name" value="PX_SNX_like"/>
    <property type="match status" value="1"/>
</dbReference>
<dbReference type="EMBL" id="CAMAPE010000009">
    <property type="protein sequence ID" value="CAH9074792.1"/>
    <property type="molecule type" value="Genomic_DNA"/>
</dbReference>
<dbReference type="InterPro" id="IPR027267">
    <property type="entry name" value="AH/BAR_dom_sf"/>
</dbReference>
<dbReference type="Pfam" id="PF00787">
    <property type="entry name" value="PX"/>
    <property type="match status" value="1"/>
</dbReference>
<keyword evidence="5" id="KW-1185">Reference proteome</keyword>
<dbReference type="GO" id="GO:0035091">
    <property type="term" value="F:phosphatidylinositol binding"/>
    <property type="evidence" value="ECO:0007669"/>
    <property type="project" value="InterPro"/>
</dbReference>
<dbReference type="PANTHER" id="PTHR46757:SF2">
    <property type="entry name" value="OS05G0346100 PROTEIN"/>
    <property type="match status" value="1"/>
</dbReference>
<dbReference type="AlphaFoldDB" id="A0A9P0YTR3"/>
<feature type="coiled-coil region" evidence="1">
    <location>
        <begin position="416"/>
        <end position="492"/>
    </location>
</feature>
<feature type="domain" description="PX" evidence="3">
    <location>
        <begin position="118"/>
        <end position="237"/>
    </location>
</feature>
<evidence type="ECO:0000256" key="1">
    <source>
        <dbReference type="SAM" id="Coils"/>
    </source>
</evidence>
<dbReference type="GO" id="GO:0016020">
    <property type="term" value="C:membrane"/>
    <property type="evidence" value="ECO:0007669"/>
    <property type="project" value="UniProtKB-ARBA"/>
</dbReference>
<keyword evidence="1" id="KW-0175">Coiled coil</keyword>
<evidence type="ECO:0000313" key="5">
    <source>
        <dbReference type="Proteomes" id="UP001152484"/>
    </source>
</evidence>
<dbReference type="Gene3D" id="1.20.1270.60">
    <property type="entry name" value="Arfaptin homology (AH) domain/BAR domain"/>
    <property type="match status" value="1"/>
</dbReference>
<dbReference type="PANTHER" id="PTHR46757">
    <property type="entry name" value="SORTING NEXIN-RELATED"/>
    <property type="match status" value="1"/>
</dbReference>
<dbReference type="Pfam" id="PF09325">
    <property type="entry name" value="Vps5"/>
    <property type="match status" value="1"/>
</dbReference>
<dbReference type="CDD" id="cd07596">
    <property type="entry name" value="BAR_SNX"/>
    <property type="match status" value="1"/>
</dbReference>
<dbReference type="FunFam" id="3.30.1520.10:FF:000059">
    <property type="entry name" value="Sorting nexin 2B"/>
    <property type="match status" value="1"/>
</dbReference>
<accession>A0A9P0YTR3</accession>
<proteinExistence type="predicted"/>
<evidence type="ECO:0000256" key="2">
    <source>
        <dbReference type="SAM" id="MobiDB-lite"/>
    </source>
</evidence>
<name>A0A9P0YTR3_CUSEU</name>
<dbReference type="InterPro" id="IPR036871">
    <property type="entry name" value="PX_dom_sf"/>
</dbReference>
<organism evidence="4 5">
    <name type="scientific">Cuscuta europaea</name>
    <name type="common">European dodder</name>
    <dbReference type="NCBI Taxonomy" id="41803"/>
    <lineage>
        <taxon>Eukaryota</taxon>
        <taxon>Viridiplantae</taxon>
        <taxon>Streptophyta</taxon>
        <taxon>Embryophyta</taxon>
        <taxon>Tracheophyta</taxon>
        <taxon>Spermatophyta</taxon>
        <taxon>Magnoliopsida</taxon>
        <taxon>eudicotyledons</taxon>
        <taxon>Gunneridae</taxon>
        <taxon>Pentapetalae</taxon>
        <taxon>asterids</taxon>
        <taxon>lamiids</taxon>
        <taxon>Solanales</taxon>
        <taxon>Convolvulaceae</taxon>
        <taxon>Cuscuteae</taxon>
        <taxon>Cuscuta</taxon>
        <taxon>Cuscuta subgen. Cuscuta</taxon>
    </lineage>
</organism>
<dbReference type="InterPro" id="IPR015404">
    <property type="entry name" value="Vps5_C"/>
</dbReference>
<dbReference type="Gene3D" id="3.30.1520.10">
    <property type="entry name" value="Phox-like domain"/>
    <property type="match status" value="1"/>
</dbReference>
<comment type="caution">
    <text evidence="4">The sequence shown here is derived from an EMBL/GenBank/DDBJ whole genome shotgun (WGS) entry which is preliminary data.</text>
</comment>
<dbReference type="OrthoDB" id="271164at2759"/>
<dbReference type="SUPFAM" id="SSF64268">
    <property type="entry name" value="PX domain"/>
    <property type="match status" value="1"/>
</dbReference>
<sequence length="536" mass="60388">MESLTLDDGEDFNSKSYASYRSAMSMLSNSHHPLLPSIVASPVDYDPLVSPLGGSNSPRRTYAQPPSYADVVFNSPDQRASSGEEENGRHNPVRDYGKSSIAPRSPSSSSEYLNIVVSNPKKEAESSNSIVPGGNTFVTYSVTTKTNMPEYGGSEFSVRRRFKDVVLLADELSEAYRGFFVPPRPEKSIVESQVMQKQEFVEQRRVALERYLKKLSEHPVIRKSGELKAFLQVEGKLPFPKQLFNDSRNAGIQPQDIVQPVKGGRDYMRLFKELKQSVVNDWGGGSRVLVEGDDDDQLFLEKKERFHELEQHLTSASKQAELLVKGQQDLSETMGQLGLAFFKLTKFENERAVLNTQKQRAVDMKNVATTAVKVSRLYQELNAKTVKHLDVLHEHMGIMLAVHGAFSDRSSALLTVQTLLSDLSNLNSKAEKLQTTSPKNFGGDRSKIQKLDELKDAIRATEDAKSRAMKQYEEIKENNRSEIERLDRERQNDFISMLKGFVIGQVDSSEKIRKEWAKVAEETSRYTEDSSCNVRL</sequence>
<dbReference type="SMART" id="SM00312">
    <property type="entry name" value="PX"/>
    <property type="match status" value="1"/>
</dbReference>
<dbReference type="PROSITE" id="PS50195">
    <property type="entry name" value="PX"/>
    <property type="match status" value="1"/>
</dbReference>